<evidence type="ECO:0000313" key="5">
    <source>
        <dbReference type="Proteomes" id="UP000019114"/>
    </source>
</evidence>
<keyword evidence="3" id="KW-0472">Membrane</keyword>
<feature type="compositionally biased region" description="Low complexity" evidence="2">
    <location>
        <begin position="231"/>
        <end position="259"/>
    </location>
</feature>
<organism evidence="4 5">
    <name type="scientific">Plasmodium falciparum NF135/5.C10</name>
    <dbReference type="NCBI Taxonomy" id="1036726"/>
    <lineage>
        <taxon>Eukaryota</taxon>
        <taxon>Sar</taxon>
        <taxon>Alveolata</taxon>
        <taxon>Apicomplexa</taxon>
        <taxon>Aconoidasida</taxon>
        <taxon>Haemosporida</taxon>
        <taxon>Plasmodiidae</taxon>
        <taxon>Plasmodium</taxon>
        <taxon>Plasmodium (Laverania)</taxon>
    </lineage>
</organism>
<keyword evidence="1" id="KW-0175">Coiled coil</keyword>
<feature type="coiled-coil region" evidence="1">
    <location>
        <begin position="173"/>
        <end position="200"/>
    </location>
</feature>
<feature type="compositionally biased region" description="Basic and acidic residues" evidence="2">
    <location>
        <begin position="283"/>
        <end position="293"/>
    </location>
</feature>
<feature type="transmembrane region" description="Helical" evidence="3">
    <location>
        <begin position="473"/>
        <end position="491"/>
    </location>
</feature>
<protein>
    <submittedName>
        <fullName evidence="4">Uncharacterized protein</fullName>
    </submittedName>
</protein>
<feature type="region of interest" description="Disordered" evidence="2">
    <location>
        <begin position="230"/>
        <end position="296"/>
    </location>
</feature>
<reference evidence="4 5" key="1">
    <citation type="submission" date="2013-02" db="EMBL/GenBank/DDBJ databases">
        <title>The Genome Annotation of Plasmodium falciparum NF135/5.C10.</title>
        <authorList>
            <consortium name="The Broad Institute Genome Sequencing Platform"/>
            <consortium name="The Broad Institute Genome Sequencing Center for Infectious Disease"/>
            <person name="Neafsey D."/>
            <person name="Hoffman S."/>
            <person name="Volkman S."/>
            <person name="Rosenthal P."/>
            <person name="Walker B."/>
            <person name="Young S.K."/>
            <person name="Zeng Q."/>
            <person name="Gargeya S."/>
            <person name="Fitzgerald M."/>
            <person name="Haas B."/>
            <person name="Abouelleil A."/>
            <person name="Allen A.W."/>
            <person name="Alvarado L."/>
            <person name="Arachchi H.M."/>
            <person name="Berlin A.M."/>
            <person name="Chapman S.B."/>
            <person name="Gainer-Dewar J."/>
            <person name="Goldberg J."/>
            <person name="Griggs A."/>
            <person name="Gujja S."/>
            <person name="Hansen M."/>
            <person name="Howarth C."/>
            <person name="Imamovic A."/>
            <person name="Ireland A."/>
            <person name="Larimer J."/>
            <person name="McCowan C."/>
            <person name="Murphy C."/>
            <person name="Pearson M."/>
            <person name="Poon T.W."/>
            <person name="Priest M."/>
            <person name="Roberts A."/>
            <person name="Saif S."/>
            <person name="Shea T."/>
            <person name="Sisk P."/>
            <person name="Sykes S."/>
            <person name="Wortman J."/>
            <person name="Nusbaum C."/>
            <person name="Birren B."/>
        </authorList>
    </citation>
    <scope>NUCLEOTIDE SEQUENCE [LARGE SCALE GENOMIC DNA]</scope>
    <source>
        <strain evidence="4 5">NF135/5.C10</strain>
    </source>
</reference>
<reference evidence="4 5" key="2">
    <citation type="submission" date="2013-02" db="EMBL/GenBank/DDBJ databases">
        <title>The Genome Sequence of Plasmodium falciparum NF135/5.C10.</title>
        <authorList>
            <consortium name="The Broad Institute Genome Sequencing Platform"/>
            <consortium name="The Broad Institute Genome Sequencing Center for Infectious Disease"/>
            <person name="Neafsey D."/>
            <person name="Cheeseman I."/>
            <person name="Volkman S."/>
            <person name="Adams J."/>
            <person name="Walker B."/>
            <person name="Young S.K."/>
            <person name="Zeng Q."/>
            <person name="Gargeya S."/>
            <person name="Fitzgerald M."/>
            <person name="Haas B."/>
            <person name="Abouelleil A."/>
            <person name="Alvarado L."/>
            <person name="Arachchi H.M."/>
            <person name="Berlin A.M."/>
            <person name="Chapman S.B."/>
            <person name="Dewar J."/>
            <person name="Goldberg J."/>
            <person name="Griggs A."/>
            <person name="Gujja S."/>
            <person name="Hansen M."/>
            <person name="Howarth C."/>
            <person name="Imamovic A."/>
            <person name="Larimer J."/>
            <person name="McCowan C."/>
            <person name="Murphy C."/>
            <person name="Neiman D."/>
            <person name="Pearson M."/>
            <person name="Priest M."/>
            <person name="Roberts A."/>
            <person name="Saif S."/>
            <person name="Shea T."/>
            <person name="Sisk P."/>
            <person name="Sykes S."/>
            <person name="Wortman J."/>
            <person name="Nusbaum C."/>
            <person name="Birren B."/>
        </authorList>
    </citation>
    <scope>NUCLEOTIDE SEQUENCE [LARGE SCALE GENOMIC DNA]</scope>
    <source>
        <strain evidence="4 5">NF135/5.C10</strain>
    </source>
</reference>
<feature type="region of interest" description="Disordered" evidence="2">
    <location>
        <begin position="416"/>
        <end position="436"/>
    </location>
</feature>
<name>W4IG76_PLAFA</name>
<keyword evidence="3" id="KW-1133">Transmembrane helix</keyword>
<keyword evidence="3" id="KW-0812">Transmembrane</keyword>
<feature type="compositionally biased region" description="Low complexity" evidence="2">
    <location>
        <begin position="416"/>
        <end position="433"/>
    </location>
</feature>
<feature type="transmembrane region" description="Helical" evidence="3">
    <location>
        <begin position="577"/>
        <end position="600"/>
    </location>
</feature>
<evidence type="ECO:0000313" key="4">
    <source>
        <dbReference type="EMBL" id="ETW42713.1"/>
    </source>
</evidence>
<sequence>MYSNNNIFEIYNEDAKKSCSNYEWKSLIKEGSGKCTGSSDEEELFDNFNNKTRMSYNKKERYVEIIKKICSANDLKHFNYYINNYEKIKNIKGIKVRGENRVWVLILCLNFIYCNLNDDIMTIQELKYQIKRNINKKKVYCKHLAKIIYLICNKLEIKNFITNDLLPFMQKCIKNIIMKMKNLQNNIDNKERIKVKKRVNIFDDIFNFINNESNDDNMDILNLKRKNIDSNKYNNDNNYNNNDDNNNYKTNKFSNTNKTNNKEKHKSLLVNEIYVERRRKKNKTNENDYDNKGRTNYNDDNTNIHMDSLENYTNGNIYNKEILEDINFFEDSNDDDYSSIFEDEDNKLKNETSFNDIIPNNIFDNTIKSRSTYNSNIDMNEYMNDNVYNMINDNINKESKSVNNKSYSYINNNINENIPSKDNNNNNNNNNNNMCNEFVSSKRSVNNINRKKKRESNKEMEQNLLIQHLEKNVNLLSLYSCVIYSLFFLWNKNDNMDTNLSDKSSRCSGKNLQYFVCSSIIITFNVFNINIKDHLICISLDVVQKIMISKKKEMLIFFHNTINEFLGFPMDPNYKDVFLYLRVICSNYILLQMYLFYIILNNNIMNNKNNFPFLFKRIQLYISKFFLYIQNDFLSISDVLVDHDFMFQSEDNYKNILQLFSENYDNINLKKFIKNMVKNYLSQEGKIIYDQYSFDDSYDIDLNNINEYLSKMLTYNLIHMEQNKTIVNINSIFNADNSETFYLQNKSIMNYHQHCSEVVYNEEICIEDYVNQENEKTNIVSNNNDNNNDNNNNNNEHNISPINNNYINSDNIKNNALNYSHKNTQNNIKKAINSDVNHNLKDSLDSCELQSFLISNINLKCDDFLKYINKQNNRNIKNDQLPSDFFSYLPILKKINMSTINDTNMEIICYNNIKIVVQFFFFNVIKNILYNCYSSNFFSPNKLHSSLCIRKNSQHDIGVYKEQMEEENIKEYFKSKIAKKIINKNDIINEKYISHKTFFFTCDQIYYIQNFTKNKLSKKNVYTMLKENNIIIQNVEDLLENNLKNDKIMKPTNFLGISNTPLEDLENSTVTCSRDKNNNFVSNYNEDEKLCNMSIPEYNKQYSNNKKIKIMLYHYDILKYNSNHEYNNCSYFKNTFVHFFDYIYNIKMMKEYNDLKAKICLNKEFNILFNILNKMNYSFAYRDKKLIKMNDCLYHTYHIIGIKKISSIGYIFNFKNELNDNFSKVLKTKISNILSIEDIYFLFNRFFYFLLMYIRKFCCFSNKKDTNIPQNEAETFVNSVCNCKQDNCCYKIKTIVLINNIQ</sequence>
<feature type="region of interest" description="Disordered" evidence="2">
    <location>
        <begin position="781"/>
        <end position="800"/>
    </location>
</feature>
<evidence type="ECO:0000256" key="2">
    <source>
        <dbReference type="SAM" id="MobiDB-lite"/>
    </source>
</evidence>
<dbReference type="EMBL" id="KI926048">
    <property type="protein sequence ID" value="ETW42713.1"/>
    <property type="molecule type" value="Genomic_DNA"/>
</dbReference>
<dbReference type="OrthoDB" id="385656at2759"/>
<evidence type="ECO:0000256" key="1">
    <source>
        <dbReference type="SAM" id="Coils"/>
    </source>
</evidence>
<gene>
    <name evidence="4" type="ORF">PFNF135_02985</name>
</gene>
<accession>W4IG76</accession>
<evidence type="ECO:0000256" key="3">
    <source>
        <dbReference type="SAM" id="Phobius"/>
    </source>
</evidence>
<proteinExistence type="predicted"/>
<dbReference type="Proteomes" id="UP000019114">
    <property type="component" value="Unassembled WGS sequence"/>
</dbReference>